<protein>
    <submittedName>
        <fullName evidence="1">Uncharacterized protein</fullName>
    </submittedName>
</protein>
<evidence type="ECO:0000313" key="1">
    <source>
        <dbReference type="EMBL" id="KAG5643758.1"/>
    </source>
</evidence>
<accession>A0A9P7G7U6</accession>
<name>A0A9P7G7U6_9AGAR</name>
<dbReference type="Proteomes" id="UP000775547">
    <property type="component" value="Unassembled WGS sequence"/>
</dbReference>
<organism evidence="1 2">
    <name type="scientific">Asterophora parasitica</name>
    <dbReference type="NCBI Taxonomy" id="117018"/>
    <lineage>
        <taxon>Eukaryota</taxon>
        <taxon>Fungi</taxon>
        <taxon>Dikarya</taxon>
        <taxon>Basidiomycota</taxon>
        <taxon>Agaricomycotina</taxon>
        <taxon>Agaricomycetes</taxon>
        <taxon>Agaricomycetidae</taxon>
        <taxon>Agaricales</taxon>
        <taxon>Tricholomatineae</taxon>
        <taxon>Lyophyllaceae</taxon>
        <taxon>Asterophora</taxon>
    </lineage>
</organism>
<proteinExistence type="predicted"/>
<comment type="caution">
    <text evidence="1">The sequence shown here is derived from an EMBL/GenBank/DDBJ whole genome shotgun (WGS) entry which is preliminary data.</text>
</comment>
<dbReference type="AlphaFoldDB" id="A0A9P7G7U6"/>
<keyword evidence="2" id="KW-1185">Reference proteome</keyword>
<sequence length="63" mass="7146">MAQHSIITGVAGAYVVERNNDFIKMRFWARNDESVPADVKNGASSVNTDNWVRAHHFLLLVEF</sequence>
<evidence type="ECO:0000313" key="2">
    <source>
        <dbReference type="Proteomes" id="UP000775547"/>
    </source>
</evidence>
<gene>
    <name evidence="1" type="ORF">DXG03_009693</name>
</gene>
<dbReference type="OrthoDB" id="192832at2759"/>
<dbReference type="EMBL" id="JABCKV010000097">
    <property type="protein sequence ID" value="KAG5643758.1"/>
    <property type="molecule type" value="Genomic_DNA"/>
</dbReference>
<reference evidence="1" key="2">
    <citation type="submission" date="2021-10" db="EMBL/GenBank/DDBJ databases">
        <title>Phylogenomics reveals ancestral predisposition of the termite-cultivated fungus Termitomyces towards a domesticated lifestyle.</title>
        <authorList>
            <person name="Auxier B."/>
            <person name="Grum-Grzhimaylo A."/>
            <person name="Cardenas M.E."/>
            <person name="Lodge J.D."/>
            <person name="Laessoe T."/>
            <person name="Pedersen O."/>
            <person name="Smith M.E."/>
            <person name="Kuyper T.W."/>
            <person name="Franco-Molano E.A."/>
            <person name="Baroni T.J."/>
            <person name="Aanen D.K."/>
        </authorList>
    </citation>
    <scope>NUCLEOTIDE SEQUENCE</scope>
    <source>
        <strain evidence="1">AP01</strain>
        <tissue evidence="1">Mycelium</tissue>
    </source>
</reference>
<dbReference type="Gene3D" id="2.60.120.200">
    <property type="match status" value="1"/>
</dbReference>
<reference evidence="1" key="1">
    <citation type="submission" date="2020-07" db="EMBL/GenBank/DDBJ databases">
        <authorList>
            <person name="Nieuwenhuis M."/>
            <person name="Van De Peppel L.J.J."/>
        </authorList>
    </citation>
    <scope>NUCLEOTIDE SEQUENCE</scope>
    <source>
        <strain evidence="1">AP01</strain>
        <tissue evidence="1">Mycelium</tissue>
    </source>
</reference>